<organism evidence="2 3">
    <name type="scientific">Monopterus albus</name>
    <name type="common">Swamp eel</name>
    <dbReference type="NCBI Taxonomy" id="43700"/>
    <lineage>
        <taxon>Eukaryota</taxon>
        <taxon>Metazoa</taxon>
        <taxon>Chordata</taxon>
        <taxon>Craniata</taxon>
        <taxon>Vertebrata</taxon>
        <taxon>Euteleostomi</taxon>
        <taxon>Actinopterygii</taxon>
        <taxon>Neopterygii</taxon>
        <taxon>Teleostei</taxon>
        <taxon>Neoteleostei</taxon>
        <taxon>Acanthomorphata</taxon>
        <taxon>Anabantaria</taxon>
        <taxon>Synbranchiformes</taxon>
        <taxon>Synbranchidae</taxon>
        <taxon>Monopterus</taxon>
    </lineage>
</organism>
<dbReference type="GeneID" id="109960865"/>
<evidence type="ECO:0000256" key="1">
    <source>
        <dbReference type="SAM" id="MobiDB-lite"/>
    </source>
</evidence>
<sequence>MNWVGGSRNRLVMKNNAKKQKEFFEKRKMQQKLKDLGIALPVSPRGTSSGSMDLMTLFIVNQIAAKKEIKDPPKVTVLGSYKGGSKHKRNEPLVLPVIPCSPSQLSLVDSQSQYSIQGMRKRKNVIPQEFKCQQLSPVLESAFSDNSASDYLPPIADPLSPFSSTSSVSSGQGVLPLQLNLQQRSQTQVQPPPNCSSPPWDTSGLEQAKFQPFSQPRGLTANIPWSCGSSPPLCELETPTAAQVLFGCPEPDKTEVRGSGGHEVRFAFNQPEDNEPMLDFMLHQLETEQQCEEDAFKGFSNEENEREGFHLERSNIYLQDETPVRSSAPQTVPVSHCMGAELANTNINCLYSGHNSGPMNGCEYLPHYTCVGDGLSSDSNDDEEFCQPCHQTSGSLYTHQAWCEDTPNPNQGSQEKQQQETHSQPMPFTPLIKLTMNLRDGQKIIENVACPDKAHGNNGQQTGSSTAQILSPHPLALTQSSWLCKYQKTASETQDAGTQTVDIPTAETRNASTQCNSVTKAARFNVYLPPAGMLVQHPATGRQTDTAAVPNTHTASSGSSGNGGKKKKFKSHSLSGSSTINKFSDGIVILKWPITPLVDAQSITDSRDFGKKSGESREERGQQEDGSMMKDLSNEVRNEVTPATRVNGLLEEANTP</sequence>
<proteinExistence type="predicted"/>
<dbReference type="CTD" id="283461"/>
<evidence type="ECO:0000313" key="2">
    <source>
        <dbReference type="Ensembl" id="ENSMALP00000010428.1"/>
    </source>
</evidence>
<protein>
    <submittedName>
        <fullName evidence="2">Uncharacterized protein</fullName>
    </submittedName>
</protein>
<dbReference type="InterPro" id="IPR027883">
    <property type="entry name" value="Redic1-like"/>
</dbReference>
<feature type="compositionally biased region" description="Polar residues" evidence="1">
    <location>
        <begin position="542"/>
        <end position="555"/>
    </location>
</feature>
<feature type="compositionally biased region" description="Basic and acidic residues" evidence="1">
    <location>
        <begin position="605"/>
        <end position="623"/>
    </location>
</feature>
<feature type="region of interest" description="Disordered" evidence="1">
    <location>
        <begin position="183"/>
        <end position="205"/>
    </location>
</feature>
<dbReference type="Proteomes" id="UP000261600">
    <property type="component" value="Unplaced"/>
</dbReference>
<name>A0A3Q3IXS5_MONAL</name>
<feature type="region of interest" description="Disordered" evidence="1">
    <location>
        <begin position="605"/>
        <end position="656"/>
    </location>
</feature>
<reference evidence="2" key="2">
    <citation type="submission" date="2025-09" db="UniProtKB">
        <authorList>
            <consortium name="Ensembl"/>
        </authorList>
    </citation>
    <scope>IDENTIFICATION</scope>
</reference>
<feature type="region of interest" description="Disordered" evidence="1">
    <location>
        <begin position="542"/>
        <end position="576"/>
    </location>
</feature>
<dbReference type="STRING" id="43700.ENSMALP00000010428"/>
<reference evidence="2" key="1">
    <citation type="submission" date="2025-08" db="UniProtKB">
        <authorList>
            <consortium name="Ensembl"/>
        </authorList>
    </citation>
    <scope>IDENTIFICATION</scope>
</reference>
<dbReference type="PANTHER" id="PTHR35158:SF1">
    <property type="entry name" value="CDNA SEQUENCE CN725425"/>
    <property type="match status" value="1"/>
</dbReference>
<feature type="region of interest" description="Disordered" evidence="1">
    <location>
        <begin position="401"/>
        <end position="426"/>
    </location>
</feature>
<evidence type="ECO:0000313" key="3">
    <source>
        <dbReference type="Proteomes" id="UP000261600"/>
    </source>
</evidence>
<accession>A0A3Q3IXS5</accession>
<dbReference type="AlphaFoldDB" id="A0A3Q3IXS5"/>
<dbReference type="Ensembl" id="ENSMALT00000010651.1">
    <property type="protein sequence ID" value="ENSMALP00000010428.1"/>
    <property type="gene ID" value="ENSMALG00000007421.1"/>
</dbReference>
<dbReference type="PANTHER" id="PTHR35158">
    <property type="entry name" value="CDNA SEQUENCE CN725425"/>
    <property type="match status" value="1"/>
</dbReference>
<dbReference type="RefSeq" id="XP_020456921.1">
    <property type="nucleotide sequence ID" value="XM_020601265.1"/>
</dbReference>
<feature type="compositionally biased region" description="Polar residues" evidence="1">
    <location>
        <begin position="407"/>
        <end position="426"/>
    </location>
</feature>
<keyword evidence="3" id="KW-1185">Reference proteome</keyword>